<feature type="region of interest" description="Disordered" evidence="1">
    <location>
        <begin position="130"/>
        <end position="149"/>
    </location>
</feature>
<keyword evidence="2" id="KW-0472">Membrane</keyword>
<evidence type="ECO:0000256" key="2">
    <source>
        <dbReference type="SAM" id="Phobius"/>
    </source>
</evidence>
<feature type="compositionally biased region" description="Basic and acidic residues" evidence="1">
    <location>
        <begin position="249"/>
        <end position="258"/>
    </location>
</feature>
<protein>
    <recommendedName>
        <fullName evidence="5">Cation/H+ exchanger domain-containing protein</fullName>
    </recommendedName>
</protein>
<dbReference type="EMBL" id="HBIR01041154">
    <property type="protein sequence ID" value="CAE0573747.1"/>
    <property type="molecule type" value="Transcribed_RNA"/>
</dbReference>
<evidence type="ECO:0008006" key="5">
    <source>
        <dbReference type="Google" id="ProtNLM"/>
    </source>
</evidence>
<name>A0A6V2U260_EMIHU</name>
<keyword evidence="2" id="KW-1133">Transmembrane helix</keyword>
<organism evidence="4">
    <name type="scientific">Emiliania huxleyi</name>
    <name type="common">Coccolithophore</name>
    <name type="synonym">Pontosphaera huxleyi</name>
    <dbReference type="NCBI Taxonomy" id="2903"/>
    <lineage>
        <taxon>Eukaryota</taxon>
        <taxon>Haptista</taxon>
        <taxon>Haptophyta</taxon>
        <taxon>Prymnesiophyceae</taxon>
        <taxon>Isochrysidales</taxon>
        <taxon>Noelaerhabdaceae</taxon>
        <taxon>Emiliania</taxon>
    </lineage>
</organism>
<accession>A0A6V2U260</accession>
<feature type="transmembrane region" description="Helical" evidence="2">
    <location>
        <begin position="41"/>
        <end position="61"/>
    </location>
</feature>
<dbReference type="EMBL" id="HBIR01041153">
    <property type="protein sequence ID" value="CAE0573746.1"/>
    <property type="molecule type" value="Transcribed_RNA"/>
</dbReference>
<proteinExistence type="predicted"/>
<evidence type="ECO:0000256" key="1">
    <source>
        <dbReference type="SAM" id="MobiDB-lite"/>
    </source>
</evidence>
<sequence>MRSARRTARELVAAAESDAQHRATSYLEAAQRSLLSTAHAFVVWFSGLRGGVAFAIAAAAYGDHAFSQCGDEGEPRPCDPAVEISPDLAILQATLLIAVFTIVFFGGAIKDVSLACDVLAKPAAEAAEEASSTSSGGLAATAAPGKGLPRTRSMRARWLHINERYIMPQLTVDGAGGGRAGGRLGDAELPSRCTSNCGLLAAQGHAGWATEMVPTKAREGGALCSTLPADAGAGGEGSPAPGGACARGSDGHPPKEHALAIASRLLESDDDSGRDASRGGRRSLGGSDDGLSVEHQRV</sequence>
<feature type="compositionally biased region" description="Low complexity" evidence="1">
    <location>
        <begin position="130"/>
        <end position="145"/>
    </location>
</feature>
<evidence type="ECO:0000313" key="3">
    <source>
        <dbReference type="EMBL" id="CAE0573746.1"/>
    </source>
</evidence>
<feature type="transmembrane region" description="Helical" evidence="2">
    <location>
        <begin position="89"/>
        <end position="109"/>
    </location>
</feature>
<feature type="region of interest" description="Disordered" evidence="1">
    <location>
        <begin position="231"/>
        <end position="298"/>
    </location>
</feature>
<keyword evidence="2" id="KW-0812">Transmembrane</keyword>
<evidence type="ECO:0000313" key="4">
    <source>
        <dbReference type="EMBL" id="CAE0573747.1"/>
    </source>
</evidence>
<dbReference type="AlphaFoldDB" id="A0A6V2U260"/>
<reference evidence="4" key="1">
    <citation type="submission" date="2021-01" db="EMBL/GenBank/DDBJ databases">
        <authorList>
            <person name="Corre E."/>
            <person name="Pelletier E."/>
            <person name="Niang G."/>
            <person name="Scheremetjew M."/>
            <person name="Finn R."/>
            <person name="Kale V."/>
            <person name="Holt S."/>
            <person name="Cochrane G."/>
            <person name="Meng A."/>
            <person name="Brown T."/>
            <person name="Cohen L."/>
        </authorList>
    </citation>
    <scope>NUCLEOTIDE SEQUENCE</scope>
    <source>
        <strain evidence="4">379</strain>
    </source>
</reference>
<gene>
    <name evidence="3" type="ORF">EHUX00137_LOCUS32136</name>
    <name evidence="4" type="ORF">EHUX00137_LOCUS32137</name>
</gene>